<dbReference type="PANTHER" id="PTHR43384">
    <property type="entry name" value="SEPTUM SITE-DETERMINING PROTEIN MIND HOMOLOG, CHLOROPLASTIC-RELATED"/>
    <property type="match status" value="1"/>
</dbReference>
<evidence type="ECO:0000313" key="5">
    <source>
        <dbReference type="Proteomes" id="UP000238937"/>
    </source>
</evidence>
<evidence type="ECO:0000313" key="4">
    <source>
        <dbReference type="EMBL" id="PSB54234.1"/>
    </source>
</evidence>
<keyword evidence="1" id="KW-0547">Nucleotide-binding</keyword>
<name>A0A2T1GAH6_9CYAN</name>
<dbReference type="CDD" id="cd02042">
    <property type="entry name" value="ParAB_family"/>
    <property type="match status" value="1"/>
</dbReference>
<evidence type="ECO:0000256" key="2">
    <source>
        <dbReference type="ARBA" id="ARBA00022840"/>
    </source>
</evidence>
<dbReference type="InterPro" id="IPR059206">
    <property type="entry name" value="Sll1717-like"/>
</dbReference>
<evidence type="ECO:0000256" key="1">
    <source>
        <dbReference type="ARBA" id="ARBA00022741"/>
    </source>
</evidence>
<dbReference type="GO" id="GO:0005524">
    <property type="term" value="F:ATP binding"/>
    <property type="evidence" value="ECO:0007669"/>
    <property type="project" value="UniProtKB-KW"/>
</dbReference>
<proteinExistence type="predicted"/>
<dbReference type="PANTHER" id="PTHR43384:SF6">
    <property type="entry name" value="SEPTUM SITE-DETERMINING PROTEIN MIND HOMOLOG, CHLOROPLASTIC"/>
    <property type="match status" value="1"/>
</dbReference>
<dbReference type="GO" id="GO:0016887">
    <property type="term" value="F:ATP hydrolysis activity"/>
    <property type="evidence" value="ECO:0007669"/>
    <property type="project" value="TreeGrafter"/>
</dbReference>
<dbReference type="SUPFAM" id="SSF52540">
    <property type="entry name" value="P-loop containing nucleoside triphosphate hydrolases"/>
    <property type="match status" value="1"/>
</dbReference>
<dbReference type="EMBL" id="PVWO01000275">
    <property type="protein sequence ID" value="PSB54234.1"/>
    <property type="molecule type" value="Genomic_DNA"/>
</dbReference>
<dbReference type="AlphaFoldDB" id="A0A2T1GAH6"/>
<dbReference type="Pfam" id="PF01656">
    <property type="entry name" value="CbiA"/>
    <property type="match status" value="1"/>
</dbReference>
<keyword evidence="5" id="KW-1185">Reference proteome</keyword>
<dbReference type="RefSeq" id="WP_106308222.1">
    <property type="nucleotide sequence ID" value="NZ_PVWO01000275.1"/>
</dbReference>
<gene>
    <name evidence="4" type="ORF">C7B77_18765</name>
</gene>
<dbReference type="InterPro" id="IPR050625">
    <property type="entry name" value="ParA/MinD_ATPase"/>
</dbReference>
<dbReference type="NCBIfam" id="NF047398">
    <property type="entry name" value="AAA_KGGVGR"/>
    <property type="match status" value="1"/>
</dbReference>
<accession>A0A2T1GAH6</accession>
<dbReference type="InterPro" id="IPR027417">
    <property type="entry name" value="P-loop_NTPase"/>
</dbReference>
<dbReference type="NCBIfam" id="NF047389">
    <property type="entry name" value="ATPase_Sll1717"/>
    <property type="match status" value="1"/>
</dbReference>
<dbReference type="GO" id="GO:0009898">
    <property type="term" value="C:cytoplasmic side of plasma membrane"/>
    <property type="evidence" value="ECO:0007669"/>
    <property type="project" value="TreeGrafter"/>
</dbReference>
<keyword evidence="2" id="KW-0067">ATP-binding</keyword>
<dbReference type="Proteomes" id="UP000238937">
    <property type="component" value="Unassembled WGS sequence"/>
</dbReference>
<comment type="caution">
    <text evidence="4">The sequence shown here is derived from an EMBL/GenBank/DDBJ whole genome shotgun (WGS) entry which is preliminary data.</text>
</comment>
<protein>
    <submittedName>
        <fullName evidence="4">ATPase</fullName>
    </submittedName>
</protein>
<dbReference type="InterPro" id="IPR002586">
    <property type="entry name" value="CobQ/CobB/MinD/ParA_Nub-bd_dom"/>
</dbReference>
<dbReference type="GO" id="GO:0051782">
    <property type="term" value="P:negative regulation of cell division"/>
    <property type="evidence" value="ECO:0007669"/>
    <property type="project" value="TreeGrafter"/>
</dbReference>
<organism evidence="4 5">
    <name type="scientific">Chamaesiphon polymorphus CCALA 037</name>
    <dbReference type="NCBI Taxonomy" id="2107692"/>
    <lineage>
        <taxon>Bacteria</taxon>
        <taxon>Bacillati</taxon>
        <taxon>Cyanobacteriota</taxon>
        <taxon>Cyanophyceae</taxon>
        <taxon>Gomontiellales</taxon>
        <taxon>Chamaesiphonaceae</taxon>
        <taxon>Chamaesiphon</taxon>
    </lineage>
</organism>
<dbReference type="GO" id="GO:0005829">
    <property type="term" value="C:cytosol"/>
    <property type="evidence" value="ECO:0007669"/>
    <property type="project" value="TreeGrafter"/>
</dbReference>
<dbReference type="OrthoDB" id="580767at2"/>
<reference evidence="4 5" key="1">
    <citation type="submission" date="2018-03" db="EMBL/GenBank/DDBJ databases">
        <title>The ancient ancestry and fast evolution of plastids.</title>
        <authorList>
            <person name="Moore K.R."/>
            <person name="Magnabosco C."/>
            <person name="Momper L."/>
            <person name="Gold D.A."/>
            <person name="Bosak T."/>
            <person name="Fournier G.P."/>
        </authorList>
    </citation>
    <scope>NUCLEOTIDE SEQUENCE [LARGE SCALE GENOMIC DNA]</scope>
    <source>
        <strain evidence="4 5">CCALA 037</strain>
    </source>
</reference>
<feature type="domain" description="CobQ/CobB/MinD/ParA nucleotide binding" evidence="3">
    <location>
        <begin position="128"/>
        <end position="223"/>
    </location>
</feature>
<sequence length="889" mass="101302">MQRENWQQQLKEKLTNEYAKNPHLEWVDINISSSALVNLTIVSDLMMNLSMPERKNRIQNILNEFSVSSGFMSLYTVKEGESLNLSRPQKPDSSIVHTWHDLALWAANPQNHERLPEISPRIPQTVSFYSFKGGVGRTTALTHVAWILANRGHKVVAVDLDLEAPGLSTAFKLQPEPKYGIVDYFYERAYLPDSVPADIEIGDIFGEVTIADTSGRLFIVPAGILSLDYISKVDDLRATTVSERGETLWSIFKNDINDRLKPDIILVDSRTGINQWGALSLLEAADRAIVFLFPNEQNQLGIDVLLKSLNSFGKISIDFVFSPVPDTTEIGLTKIKSISKKLNVERDHDTVEDSLDSDDDLSELLIVPYLTPIATADRYPVIGLLDYYNRIANTIDEGAARSKSEVGGKLIDEDRRWQIIESLNFPPLNAADPKQNLNDLFQKTANFDRFLEPSTCLIKGRKGTGKTALYLLLLKHSTIAHKLANRRLDNVTFLSGHGAFDRSRPSRTEFEIVHQSLIEDKGSWEVFWRAYLIIKVYQDRGIGFLAIIKGDKFQSLRNILKSLSKEDWQSEHTQASLRLSTELEFKLIIPDALGLLNQEQQTKGKYLWFLYDDLDEDFPERDGVRQDALTGLFQLIQSCDARRLESIRFKIFLREDIWNRLNFDNKSHFNGRDLILKWSRVDFLRLALRQAIQSQDFKSLVDRSTPVENIDTANEETLSRALEPLWGIRRRAGTKAKFVSRWIYERLTDSSGTSFPRSLSALLEGAKAQELTYKGQTSVQTSTDDRLIRGKSLEIGLEKASAERCEAIEQEYPDLSNFFNALEGLPALLPKEQLKDIWLQTSIETAYTFEEFAILLNEIGIAKWRDKEDRYGFADIYVYGFKMNRSGTK</sequence>
<dbReference type="Gene3D" id="3.40.50.300">
    <property type="entry name" value="P-loop containing nucleotide triphosphate hydrolases"/>
    <property type="match status" value="1"/>
</dbReference>
<evidence type="ECO:0000259" key="3">
    <source>
        <dbReference type="Pfam" id="PF01656"/>
    </source>
</evidence>